<evidence type="ECO:0000313" key="1">
    <source>
        <dbReference type="EMBL" id="MFD0855995.1"/>
    </source>
</evidence>
<organism evidence="1 2">
    <name type="scientific">Actinomadura adrarensis</name>
    <dbReference type="NCBI Taxonomy" id="1819600"/>
    <lineage>
        <taxon>Bacteria</taxon>
        <taxon>Bacillati</taxon>
        <taxon>Actinomycetota</taxon>
        <taxon>Actinomycetes</taxon>
        <taxon>Streptosporangiales</taxon>
        <taxon>Thermomonosporaceae</taxon>
        <taxon>Actinomadura</taxon>
    </lineage>
</organism>
<dbReference type="Proteomes" id="UP001597083">
    <property type="component" value="Unassembled WGS sequence"/>
</dbReference>
<dbReference type="EMBL" id="JBHTIR010003898">
    <property type="protein sequence ID" value="MFD0855995.1"/>
    <property type="molecule type" value="Genomic_DNA"/>
</dbReference>
<reference evidence="2" key="1">
    <citation type="journal article" date="2019" name="Int. J. Syst. Evol. Microbiol.">
        <title>The Global Catalogue of Microorganisms (GCM) 10K type strain sequencing project: providing services to taxonomists for standard genome sequencing and annotation.</title>
        <authorList>
            <consortium name="The Broad Institute Genomics Platform"/>
            <consortium name="The Broad Institute Genome Sequencing Center for Infectious Disease"/>
            <person name="Wu L."/>
            <person name="Ma J."/>
        </authorList>
    </citation>
    <scope>NUCLEOTIDE SEQUENCE [LARGE SCALE GENOMIC DNA]</scope>
    <source>
        <strain evidence="2">JCM 31696</strain>
    </source>
</reference>
<name>A0ABW3CN95_9ACTN</name>
<gene>
    <name evidence="1" type="ORF">ACFQ07_27395</name>
</gene>
<proteinExistence type="predicted"/>
<protein>
    <recommendedName>
        <fullName evidence="3">SMI1/KNR4 family protein</fullName>
    </recommendedName>
</protein>
<evidence type="ECO:0000313" key="2">
    <source>
        <dbReference type="Proteomes" id="UP001597083"/>
    </source>
</evidence>
<comment type="caution">
    <text evidence="1">The sequence shown here is derived from an EMBL/GenBank/DDBJ whole genome shotgun (WGS) entry which is preliminary data.</text>
</comment>
<evidence type="ECO:0008006" key="3">
    <source>
        <dbReference type="Google" id="ProtNLM"/>
    </source>
</evidence>
<accession>A0ABW3CN95</accession>
<keyword evidence="2" id="KW-1185">Reference proteome</keyword>
<sequence length="103" mass="11759">MPRLTEAEYLATMGPVPERVGLDESPPFDFWPYFDSIPRGDFGEFDFSAGEVGYAWNMPSGCHQHVLIRCETPDVFLVLVLDLPRQRVHGHHLLDLGRLYGTR</sequence>